<name>A0A9W8C2D7_TRIRA</name>
<organism evidence="1 2">
    <name type="scientific">Triplophysa rosa</name>
    <name type="common">Cave loach</name>
    <dbReference type="NCBI Taxonomy" id="992332"/>
    <lineage>
        <taxon>Eukaryota</taxon>
        <taxon>Metazoa</taxon>
        <taxon>Chordata</taxon>
        <taxon>Craniata</taxon>
        <taxon>Vertebrata</taxon>
        <taxon>Euteleostomi</taxon>
        <taxon>Actinopterygii</taxon>
        <taxon>Neopterygii</taxon>
        <taxon>Teleostei</taxon>
        <taxon>Ostariophysi</taxon>
        <taxon>Cypriniformes</taxon>
        <taxon>Nemacheilidae</taxon>
        <taxon>Triplophysa</taxon>
    </lineage>
</organism>
<dbReference type="Proteomes" id="UP001059041">
    <property type="component" value="Linkage Group LG9"/>
</dbReference>
<comment type="caution">
    <text evidence="1">The sequence shown here is derived from an EMBL/GenBank/DDBJ whole genome shotgun (WGS) entry which is preliminary data.</text>
</comment>
<gene>
    <name evidence="1" type="ORF">IRJ41_013298</name>
</gene>
<dbReference type="EMBL" id="JAFHDT010000009">
    <property type="protein sequence ID" value="KAI7805649.1"/>
    <property type="molecule type" value="Genomic_DNA"/>
</dbReference>
<proteinExistence type="predicted"/>
<accession>A0A9W8C2D7</accession>
<dbReference type="AlphaFoldDB" id="A0A9W8C2D7"/>
<reference evidence="1" key="1">
    <citation type="submission" date="2021-02" db="EMBL/GenBank/DDBJ databases">
        <title>Comparative genomics reveals that relaxation of natural selection precedes convergent phenotypic evolution of cavefish.</title>
        <authorList>
            <person name="Peng Z."/>
        </authorList>
    </citation>
    <scope>NUCLEOTIDE SEQUENCE</scope>
    <source>
        <tissue evidence="1">Muscle</tissue>
    </source>
</reference>
<evidence type="ECO:0000313" key="1">
    <source>
        <dbReference type="EMBL" id="KAI7805649.1"/>
    </source>
</evidence>
<keyword evidence="2" id="KW-1185">Reference proteome</keyword>
<evidence type="ECO:0000313" key="2">
    <source>
        <dbReference type="Proteomes" id="UP001059041"/>
    </source>
</evidence>
<dbReference type="PANTHER" id="PTHR31025:SF30">
    <property type="entry name" value="SI:DKEY-15H8.17"/>
    <property type="match status" value="1"/>
</dbReference>
<protein>
    <submittedName>
        <fullName evidence="1">Uncharacterized protein</fullName>
    </submittedName>
</protein>
<dbReference type="PANTHER" id="PTHR31025">
    <property type="entry name" value="SI:CH211-196P9.1-RELATED"/>
    <property type="match status" value="1"/>
</dbReference>
<sequence>MEEKGKMILQFFKQKPAGTNADEIQRILMRFDDSRASCVIPCVVLLLLSHFKEKREDLVLQADVSAAATNVEKSLMLPDSPRLIVLGEILTATQWTLSIEGQVVVNAHSSFVAGFAALFSSYYSFNLVYEEAASCTLEFIQRCFVLINPSTGTKSATTMVGDAAPPEALGELWERTAVLLLNKRVARETGYILHEI</sequence>